<protein>
    <submittedName>
        <fullName evidence="2">Uncharacterized protein</fullName>
    </submittedName>
</protein>
<proteinExistence type="predicted"/>
<reference evidence="2" key="1">
    <citation type="submission" date="2015-04" db="EMBL/GenBank/DDBJ databases">
        <title>The genome sequence of the plant pathogenic Rhizarian Plasmodiophora brassicae reveals insights in its biotrophic life cycle and the origin of chitin synthesis.</title>
        <authorList>
            <person name="Schwelm A."/>
            <person name="Fogelqvist J."/>
            <person name="Knaust A."/>
            <person name="Julke S."/>
            <person name="Lilja T."/>
            <person name="Dhandapani V."/>
            <person name="Bonilla-Rosso G."/>
            <person name="Karlsson M."/>
            <person name="Shevchenko A."/>
            <person name="Choi S.R."/>
            <person name="Kim H.G."/>
            <person name="Park J.Y."/>
            <person name="Lim Y.P."/>
            <person name="Ludwig-Muller J."/>
            <person name="Dixelius C."/>
        </authorList>
    </citation>
    <scope>NUCLEOTIDE SEQUENCE</scope>
    <source>
        <tissue evidence="2">Potato root galls</tissue>
    </source>
</reference>
<dbReference type="Gene3D" id="1.25.40.20">
    <property type="entry name" value="Ankyrin repeat-containing domain"/>
    <property type="match status" value="1"/>
</dbReference>
<dbReference type="InterPro" id="IPR036770">
    <property type="entry name" value="Ankyrin_rpt-contain_sf"/>
</dbReference>
<accession>A0A0H5R369</accession>
<name>A0A0H5R369_9EUKA</name>
<organism evidence="2">
    <name type="scientific">Spongospora subterranea</name>
    <dbReference type="NCBI Taxonomy" id="70186"/>
    <lineage>
        <taxon>Eukaryota</taxon>
        <taxon>Sar</taxon>
        <taxon>Rhizaria</taxon>
        <taxon>Endomyxa</taxon>
        <taxon>Phytomyxea</taxon>
        <taxon>Plasmodiophorida</taxon>
        <taxon>Plasmodiophoridae</taxon>
        <taxon>Spongospora</taxon>
    </lineage>
</organism>
<evidence type="ECO:0000313" key="2">
    <source>
        <dbReference type="EMBL" id="CRZ08302.1"/>
    </source>
</evidence>
<dbReference type="SUPFAM" id="SSF48403">
    <property type="entry name" value="Ankyrin repeat"/>
    <property type="match status" value="1"/>
</dbReference>
<dbReference type="AlphaFoldDB" id="A0A0H5R369"/>
<feature type="non-terminal residue" evidence="2">
    <location>
        <position position="1"/>
    </location>
</feature>
<feature type="region of interest" description="Disordered" evidence="1">
    <location>
        <begin position="1"/>
        <end position="21"/>
    </location>
</feature>
<dbReference type="EMBL" id="HACM01007860">
    <property type="protein sequence ID" value="CRZ08302.1"/>
    <property type="molecule type" value="Transcribed_RNA"/>
</dbReference>
<sequence>AVHEDADVSDSNGRNAAEQKSEVRANIGRIIDAKNAFGIPPIIVAAIGKQWDMVLLLLLMGADPMISTLQSEHTLLQFASENGQVDVINAIVKRRSIGLNGNRLQGPT</sequence>
<dbReference type="EMBL" id="HACM01007861">
    <property type="protein sequence ID" value="CRZ08303.1"/>
    <property type="molecule type" value="Transcribed_RNA"/>
</dbReference>
<evidence type="ECO:0000256" key="1">
    <source>
        <dbReference type="SAM" id="MobiDB-lite"/>
    </source>
</evidence>